<dbReference type="Proteomes" id="UP000011991">
    <property type="component" value="Unassembled WGS sequence"/>
</dbReference>
<proteinExistence type="predicted"/>
<accession>M5RAV0</accession>
<sequence>MGKAKEGLVRQEPKPRKQLEHKQLSPADPGNASSVVVGRGANKQDPVGSIAGKRKRLQPLATAKNNKMATIKTCRKGKFPLRFCSLRAALSFIGLRGVWIHTGHTLSKET</sequence>
<reference evidence="2 3" key="1">
    <citation type="journal article" date="2013" name="Mar. Genomics">
        <title>Expression of sulfatases in Rhodopirellula baltica and the diversity of sulfatases in the genus Rhodopirellula.</title>
        <authorList>
            <person name="Wegner C.E."/>
            <person name="Richter-Heitmann T."/>
            <person name="Klindworth A."/>
            <person name="Klockow C."/>
            <person name="Richter M."/>
            <person name="Achstetter T."/>
            <person name="Glockner F.O."/>
            <person name="Harder J."/>
        </authorList>
    </citation>
    <scope>NUCLEOTIDE SEQUENCE [LARGE SCALE GENOMIC DNA]</scope>
    <source>
        <strain evidence="2 3">SM1</strain>
    </source>
</reference>
<evidence type="ECO:0000313" key="2">
    <source>
        <dbReference type="EMBL" id="EMI16186.1"/>
    </source>
</evidence>
<feature type="compositionally biased region" description="Basic and acidic residues" evidence="1">
    <location>
        <begin position="1"/>
        <end position="23"/>
    </location>
</feature>
<gene>
    <name evidence="2" type="ORF">RMSM_06901</name>
</gene>
<evidence type="ECO:0000313" key="3">
    <source>
        <dbReference type="Proteomes" id="UP000011991"/>
    </source>
</evidence>
<dbReference type="AlphaFoldDB" id="M5RAV0"/>
<dbReference type="EMBL" id="ANOG01000986">
    <property type="protein sequence ID" value="EMI16186.1"/>
    <property type="molecule type" value="Genomic_DNA"/>
</dbReference>
<evidence type="ECO:0000256" key="1">
    <source>
        <dbReference type="SAM" id="MobiDB-lite"/>
    </source>
</evidence>
<keyword evidence="3" id="KW-1185">Reference proteome</keyword>
<dbReference type="PATRIC" id="fig|1265738.3.peg.6888"/>
<comment type="caution">
    <text evidence="2">The sequence shown here is derived from an EMBL/GenBank/DDBJ whole genome shotgun (WGS) entry which is preliminary data.</text>
</comment>
<feature type="region of interest" description="Disordered" evidence="1">
    <location>
        <begin position="1"/>
        <end position="54"/>
    </location>
</feature>
<protein>
    <submittedName>
        <fullName evidence="2">Uncharacterized protein</fullName>
    </submittedName>
</protein>
<organism evidence="2 3">
    <name type="scientific">Rhodopirellula maiorica SM1</name>
    <dbReference type="NCBI Taxonomy" id="1265738"/>
    <lineage>
        <taxon>Bacteria</taxon>
        <taxon>Pseudomonadati</taxon>
        <taxon>Planctomycetota</taxon>
        <taxon>Planctomycetia</taxon>
        <taxon>Pirellulales</taxon>
        <taxon>Pirellulaceae</taxon>
        <taxon>Novipirellula</taxon>
    </lineage>
</organism>
<name>M5RAV0_9BACT</name>